<dbReference type="SUPFAM" id="SSF53448">
    <property type="entry name" value="Nucleotide-diphospho-sugar transferases"/>
    <property type="match status" value="1"/>
</dbReference>
<dbReference type="RefSeq" id="WP_008068161.1">
    <property type="nucleotide sequence ID" value="NZ_AQWK01000017.1"/>
</dbReference>
<dbReference type="InterPro" id="IPR029044">
    <property type="entry name" value="Nucleotide-diphossugar_trans"/>
</dbReference>
<name>F1Z441_9SPHN</name>
<comment type="caution">
    <text evidence="2">The sequence shown here is derived from an EMBL/GenBank/DDBJ whole genome shotgun (WGS) entry which is preliminary data.</text>
</comment>
<feature type="domain" description="Glycosyltransferase 2-like" evidence="1">
    <location>
        <begin position="9"/>
        <end position="172"/>
    </location>
</feature>
<dbReference type="EMBL" id="AEWJ01000017">
    <property type="protein sequence ID" value="EGD60598.1"/>
    <property type="molecule type" value="Genomic_DNA"/>
</dbReference>
<organism evidence="2 3">
    <name type="scientific">Novosphingobium nitrogenifigens DSM 19370</name>
    <dbReference type="NCBI Taxonomy" id="983920"/>
    <lineage>
        <taxon>Bacteria</taxon>
        <taxon>Pseudomonadati</taxon>
        <taxon>Pseudomonadota</taxon>
        <taxon>Alphaproteobacteria</taxon>
        <taxon>Sphingomonadales</taxon>
        <taxon>Sphingomonadaceae</taxon>
        <taxon>Novosphingobium</taxon>
    </lineage>
</organism>
<accession>F1Z441</accession>
<dbReference type="Pfam" id="PF00535">
    <property type="entry name" value="Glycos_transf_2"/>
    <property type="match status" value="1"/>
</dbReference>
<dbReference type="InterPro" id="IPR001173">
    <property type="entry name" value="Glyco_trans_2-like"/>
</dbReference>
<dbReference type="Gene3D" id="3.90.550.10">
    <property type="entry name" value="Spore Coat Polysaccharide Biosynthesis Protein SpsA, Chain A"/>
    <property type="match status" value="1"/>
</dbReference>
<sequence length="334" mass="36956">MPQSAPTISVAMSVYNGERFLAAAIESVLGQTFEDFEFLILEDGSRDATRSIIAHYAARDSRIRPICRENRGLITSLNELLANARAPLIARMDADDICLPRRFERQVAFLAAHPDVGVLGTWTEDIDEAEAPYPLNAPEHPVDHEGFLAAIEAGAPLLCHPAVMYRRDLVRSVGGYHRAFRHCEDLDLWLRLAGLTHIANLPERLLRYRHYGEQVSSRHATVQQIGAAVSRFAYAERKAGRPDPTVGLNELPAVDDLDRLFGRPGVAREVRAFVAPSLLYSRAALGGDGFDILCRFVREGGQCEGLWRTVARLVLFGYPGRALRLALHLAAARG</sequence>
<reference evidence="2 3" key="1">
    <citation type="journal article" date="2012" name="J. Bacteriol.">
        <title>Draft Genome Sequence of Novosphingobium nitrogenifigens Y88T.</title>
        <authorList>
            <person name="Strabala T.J."/>
            <person name="Macdonald L."/>
            <person name="Liu V."/>
            <person name="Smit A.M."/>
        </authorList>
    </citation>
    <scope>NUCLEOTIDE SEQUENCE [LARGE SCALE GENOMIC DNA]</scope>
    <source>
        <strain evidence="2 3">DSM 19370</strain>
    </source>
</reference>
<proteinExistence type="predicted"/>
<dbReference type="HOGENOM" id="CLU_025996_0_7_5"/>
<dbReference type="STRING" id="983920.Y88_2711"/>
<dbReference type="InParanoid" id="F1Z441"/>
<keyword evidence="2" id="KW-0808">Transferase</keyword>
<dbReference type="PANTHER" id="PTHR22916:SF3">
    <property type="entry name" value="UDP-GLCNAC:BETAGAL BETA-1,3-N-ACETYLGLUCOSAMINYLTRANSFERASE-LIKE PROTEIN 1"/>
    <property type="match status" value="1"/>
</dbReference>
<evidence type="ECO:0000313" key="3">
    <source>
        <dbReference type="Proteomes" id="UP000004728"/>
    </source>
</evidence>
<evidence type="ECO:0000313" key="2">
    <source>
        <dbReference type="EMBL" id="EGD60598.1"/>
    </source>
</evidence>
<dbReference type="GO" id="GO:0016758">
    <property type="term" value="F:hexosyltransferase activity"/>
    <property type="evidence" value="ECO:0007669"/>
    <property type="project" value="UniProtKB-ARBA"/>
</dbReference>
<dbReference type="OrthoDB" id="9807795at2"/>
<keyword evidence="3" id="KW-1185">Reference proteome</keyword>
<dbReference type="AlphaFoldDB" id="F1Z441"/>
<dbReference type="Proteomes" id="UP000004728">
    <property type="component" value="Unassembled WGS sequence"/>
</dbReference>
<evidence type="ECO:0000259" key="1">
    <source>
        <dbReference type="Pfam" id="PF00535"/>
    </source>
</evidence>
<gene>
    <name evidence="2" type="ORF">Y88_2711</name>
</gene>
<dbReference type="PANTHER" id="PTHR22916">
    <property type="entry name" value="GLYCOSYLTRANSFERASE"/>
    <property type="match status" value="1"/>
</dbReference>
<dbReference type="eggNOG" id="COG1216">
    <property type="taxonomic scope" value="Bacteria"/>
</dbReference>
<protein>
    <submittedName>
        <fullName evidence="2">Glycosyl transferase family 2</fullName>
    </submittedName>
</protein>